<sequence>MEDRVKKICDLLEESMYILYDMEAFDDKFPAILYEAGKDIDKVHKNLFEYLRRLK</sequence>
<proteinExistence type="predicted"/>
<dbReference type="EMBL" id="BK032734">
    <property type="protein sequence ID" value="DAF57539.1"/>
    <property type="molecule type" value="Genomic_DNA"/>
</dbReference>
<protein>
    <submittedName>
        <fullName evidence="1">Uncharacterized protein</fullName>
    </submittedName>
</protein>
<reference evidence="1" key="1">
    <citation type="journal article" date="2021" name="Proc. Natl. Acad. Sci. U.S.A.">
        <title>A Catalog of Tens of Thousands of Viruses from Human Metagenomes Reveals Hidden Associations with Chronic Diseases.</title>
        <authorList>
            <person name="Tisza M.J."/>
            <person name="Buck C.B."/>
        </authorList>
    </citation>
    <scope>NUCLEOTIDE SEQUENCE</scope>
    <source>
        <strain evidence="1">CtqfO1</strain>
    </source>
</reference>
<accession>A0A8S5T3E7</accession>
<name>A0A8S5T3E7_9CAUD</name>
<evidence type="ECO:0000313" key="1">
    <source>
        <dbReference type="EMBL" id="DAF57539.1"/>
    </source>
</evidence>
<organism evidence="1">
    <name type="scientific">Myoviridae sp. ctqfO1</name>
    <dbReference type="NCBI Taxonomy" id="2827710"/>
    <lineage>
        <taxon>Viruses</taxon>
        <taxon>Duplodnaviria</taxon>
        <taxon>Heunggongvirae</taxon>
        <taxon>Uroviricota</taxon>
        <taxon>Caudoviricetes</taxon>
    </lineage>
</organism>